<feature type="signal peptide" evidence="1">
    <location>
        <begin position="1"/>
        <end position="23"/>
    </location>
</feature>
<organism evidence="2 3">
    <name type="scientific">Nesidiocoris tenuis</name>
    <dbReference type="NCBI Taxonomy" id="355587"/>
    <lineage>
        <taxon>Eukaryota</taxon>
        <taxon>Metazoa</taxon>
        <taxon>Ecdysozoa</taxon>
        <taxon>Arthropoda</taxon>
        <taxon>Hexapoda</taxon>
        <taxon>Insecta</taxon>
        <taxon>Pterygota</taxon>
        <taxon>Neoptera</taxon>
        <taxon>Paraneoptera</taxon>
        <taxon>Hemiptera</taxon>
        <taxon>Heteroptera</taxon>
        <taxon>Panheteroptera</taxon>
        <taxon>Cimicomorpha</taxon>
        <taxon>Miridae</taxon>
        <taxon>Dicyphina</taxon>
        <taxon>Nesidiocoris</taxon>
    </lineage>
</organism>
<dbReference type="AlphaFoldDB" id="A0A6H5G7X4"/>
<dbReference type="EMBL" id="CADCXU010007161">
    <property type="protein sequence ID" value="CAA9998506.1"/>
    <property type="molecule type" value="Genomic_DNA"/>
</dbReference>
<reference evidence="2 3" key="1">
    <citation type="submission" date="2020-02" db="EMBL/GenBank/DDBJ databases">
        <authorList>
            <person name="Ferguson B K."/>
        </authorList>
    </citation>
    <scope>NUCLEOTIDE SEQUENCE [LARGE SCALE GENOMIC DNA]</scope>
</reference>
<dbReference type="Proteomes" id="UP000479000">
    <property type="component" value="Unassembled WGS sequence"/>
</dbReference>
<name>A0A6H5G7X4_9HEMI</name>
<feature type="chain" id="PRO_5026271137" evidence="1">
    <location>
        <begin position="24"/>
        <end position="80"/>
    </location>
</feature>
<feature type="non-terminal residue" evidence="2">
    <location>
        <position position="1"/>
    </location>
</feature>
<evidence type="ECO:0000313" key="3">
    <source>
        <dbReference type="Proteomes" id="UP000479000"/>
    </source>
</evidence>
<gene>
    <name evidence="2" type="ORF">NTEN_LOCUS4789</name>
</gene>
<evidence type="ECO:0000313" key="2">
    <source>
        <dbReference type="EMBL" id="CAA9998506.1"/>
    </source>
</evidence>
<protein>
    <submittedName>
        <fullName evidence="2">Uncharacterized protein</fullName>
    </submittedName>
</protein>
<evidence type="ECO:0000256" key="1">
    <source>
        <dbReference type="SAM" id="SignalP"/>
    </source>
</evidence>
<accession>A0A6H5G7X4</accession>
<keyword evidence="1" id="KW-0732">Signal</keyword>
<sequence>EIQRNVIFSTHLLISVLWPCLNSSLDENKVISIDIGSKVPFNKCLWITYQRRRTIQNPIYLSEFRMPRKFPKLLFLIRYT</sequence>
<proteinExistence type="predicted"/>
<keyword evidence="3" id="KW-1185">Reference proteome</keyword>